<dbReference type="AlphaFoldDB" id="A0A9W9RMU4"/>
<keyword evidence="3" id="KW-1185">Reference proteome</keyword>
<accession>A0A9W9RMU4</accession>
<protein>
    <submittedName>
        <fullName evidence="2">Uncharacterized protein</fullName>
    </submittedName>
</protein>
<gene>
    <name evidence="2" type="ORF">N7541_003906</name>
</gene>
<proteinExistence type="predicted"/>
<evidence type="ECO:0000313" key="3">
    <source>
        <dbReference type="Proteomes" id="UP001148299"/>
    </source>
</evidence>
<feature type="region of interest" description="Disordered" evidence="1">
    <location>
        <begin position="16"/>
        <end position="62"/>
    </location>
</feature>
<dbReference type="EMBL" id="JAPZBR010000002">
    <property type="protein sequence ID" value="KAJ5363062.1"/>
    <property type="molecule type" value="Genomic_DNA"/>
</dbReference>
<dbReference type="Proteomes" id="UP001148299">
    <property type="component" value="Unassembled WGS sequence"/>
</dbReference>
<organism evidence="2 3">
    <name type="scientific">Penicillium brevicompactum</name>
    <dbReference type="NCBI Taxonomy" id="5074"/>
    <lineage>
        <taxon>Eukaryota</taxon>
        <taxon>Fungi</taxon>
        <taxon>Dikarya</taxon>
        <taxon>Ascomycota</taxon>
        <taxon>Pezizomycotina</taxon>
        <taxon>Eurotiomycetes</taxon>
        <taxon>Eurotiomycetidae</taxon>
        <taxon>Eurotiales</taxon>
        <taxon>Aspergillaceae</taxon>
        <taxon>Penicillium</taxon>
    </lineage>
</organism>
<comment type="caution">
    <text evidence="2">The sequence shown here is derived from an EMBL/GenBank/DDBJ whole genome shotgun (WGS) entry which is preliminary data.</text>
</comment>
<reference evidence="2" key="2">
    <citation type="journal article" date="2023" name="IMA Fungus">
        <title>Comparative genomic study of the Penicillium genus elucidates a diverse pangenome and 15 lateral gene transfer events.</title>
        <authorList>
            <person name="Petersen C."/>
            <person name="Sorensen T."/>
            <person name="Nielsen M.R."/>
            <person name="Sondergaard T.E."/>
            <person name="Sorensen J.L."/>
            <person name="Fitzpatrick D.A."/>
            <person name="Frisvad J.C."/>
            <person name="Nielsen K.L."/>
        </authorList>
    </citation>
    <scope>NUCLEOTIDE SEQUENCE</scope>
    <source>
        <strain evidence="2">IBT 35675</strain>
    </source>
</reference>
<sequence length="62" mass="6651">MAFQANLEGGWTRLTIEGDDKGELGGGVRRRQCPSGSERSEDDTVVRGDEGLASRRASDLAN</sequence>
<name>A0A9W9RMU4_PENBR</name>
<reference evidence="2" key="1">
    <citation type="submission" date="2022-12" db="EMBL/GenBank/DDBJ databases">
        <authorList>
            <person name="Petersen C."/>
        </authorList>
    </citation>
    <scope>NUCLEOTIDE SEQUENCE</scope>
    <source>
        <strain evidence="2">IBT 35675</strain>
    </source>
</reference>
<evidence type="ECO:0000256" key="1">
    <source>
        <dbReference type="SAM" id="MobiDB-lite"/>
    </source>
</evidence>
<feature type="compositionally biased region" description="Basic and acidic residues" evidence="1">
    <location>
        <begin position="38"/>
        <end position="62"/>
    </location>
</feature>
<evidence type="ECO:0000313" key="2">
    <source>
        <dbReference type="EMBL" id="KAJ5363062.1"/>
    </source>
</evidence>